<sequence>MKSFKIYKINAKPIVFGLDLSLFYIFITAIVICVFVLISKVTLTKLLLLSLVVIATYIVLKILSDKNIVLSMLKDKLPKKIRNAL</sequence>
<feature type="transmembrane region" description="Helical" evidence="1">
    <location>
        <begin position="21"/>
        <end position="40"/>
    </location>
</feature>
<organism evidence="2 3">
    <name type="scientific">Saccharicrinis carchari</name>
    <dbReference type="NCBI Taxonomy" id="1168039"/>
    <lineage>
        <taxon>Bacteria</taxon>
        <taxon>Pseudomonadati</taxon>
        <taxon>Bacteroidota</taxon>
        <taxon>Bacteroidia</taxon>
        <taxon>Marinilabiliales</taxon>
        <taxon>Marinilabiliaceae</taxon>
        <taxon>Saccharicrinis</taxon>
    </lineage>
</organism>
<name>A0A521F0E8_SACCC</name>
<accession>A0A521F0E8</accession>
<dbReference type="AlphaFoldDB" id="A0A521F0E8"/>
<keyword evidence="1" id="KW-0472">Membrane</keyword>
<evidence type="ECO:0000313" key="3">
    <source>
        <dbReference type="Proteomes" id="UP000319040"/>
    </source>
</evidence>
<keyword evidence="3" id="KW-1185">Reference proteome</keyword>
<keyword evidence="1" id="KW-1133">Transmembrane helix</keyword>
<proteinExistence type="predicted"/>
<reference evidence="2 3" key="1">
    <citation type="submission" date="2017-05" db="EMBL/GenBank/DDBJ databases">
        <authorList>
            <person name="Varghese N."/>
            <person name="Submissions S."/>
        </authorList>
    </citation>
    <scope>NUCLEOTIDE SEQUENCE [LARGE SCALE GENOMIC DNA]</scope>
    <source>
        <strain evidence="2 3">DSM 27040</strain>
    </source>
</reference>
<keyword evidence="1" id="KW-0812">Transmembrane</keyword>
<dbReference type="EMBL" id="FXTB01000012">
    <property type="protein sequence ID" value="SMO89603.1"/>
    <property type="molecule type" value="Genomic_DNA"/>
</dbReference>
<evidence type="ECO:0000256" key="1">
    <source>
        <dbReference type="SAM" id="Phobius"/>
    </source>
</evidence>
<dbReference type="Proteomes" id="UP000319040">
    <property type="component" value="Unassembled WGS sequence"/>
</dbReference>
<gene>
    <name evidence="2" type="ORF">SAMN06265379_11255</name>
</gene>
<evidence type="ECO:0000313" key="2">
    <source>
        <dbReference type="EMBL" id="SMO89603.1"/>
    </source>
</evidence>
<protein>
    <submittedName>
        <fullName evidence="2">Uncharacterized protein</fullName>
    </submittedName>
</protein>
<feature type="transmembrane region" description="Helical" evidence="1">
    <location>
        <begin position="46"/>
        <end position="64"/>
    </location>
</feature>